<dbReference type="InterPro" id="IPR008915">
    <property type="entry name" value="Peptidase_M50"/>
</dbReference>
<dbReference type="PANTHER" id="PTHR42837:SF2">
    <property type="entry name" value="MEMBRANE METALLOPROTEASE ARASP2, CHLOROPLASTIC-RELATED"/>
    <property type="match status" value="1"/>
</dbReference>
<name>A0A5R9GLB3_9PROT</name>
<dbReference type="Pfam" id="PF02163">
    <property type="entry name" value="Peptidase_M50"/>
    <property type="match status" value="1"/>
</dbReference>
<organism evidence="13 14">
    <name type="scientific">Mariprofundus erugo</name>
    <dbReference type="NCBI Taxonomy" id="2528639"/>
    <lineage>
        <taxon>Bacteria</taxon>
        <taxon>Pseudomonadati</taxon>
        <taxon>Pseudomonadota</taxon>
        <taxon>Candidatius Mariprofundia</taxon>
        <taxon>Mariprofundales</taxon>
        <taxon>Mariprofundaceae</taxon>
        <taxon>Mariprofundus</taxon>
    </lineage>
</organism>
<feature type="transmembrane region" description="Helical" evidence="11">
    <location>
        <begin position="375"/>
        <end position="395"/>
    </location>
</feature>
<evidence type="ECO:0000313" key="13">
    <source>
        <dbReference type="EMBL" id="TLS67266.1"/>
    </source>
</evidence>
<dbReference type="InterPro" id="IPR001478">
    <property type="entry name" value="PDZ"/>
</dbReference>
<feature type="transmembrane region" description="Helical" evidence="11">
    <location>
        <begin position="425"/>
        <end position="443"/>
    </location>
</feature>
<reference evidence="13 14" key="1">
    <citation type="journal article" date="2019" name="Appl. Environ. Microbiol.">
        <title>Environmental Evidence and Genomic Insight of Iron-oxidizing Bacteria Preference Towards More Corrosion Resistant Stainless Steel at Higher Salinities.</title>
        <authorList>
            <person name="Garrison C.E."/>
            <person name="Price K.A."/>
            <person name="Field E.K."/>
        </authorList>
    </citation>
    <scope>NUCLEOTIDE SEQUENCE [LARGE SCALE GENOMIC DNA]</scope>
    <source>
        <strain evidence="13 14">P3</strain>
    </source>
</reference>
<keyword evidence="7 11" id="KW-0862">Zinc</keyword>
<dbReference type="Gene3D" id="2.30.42.10">
    <property type="match status" value="2"/>
</dbReference>
<protein>
    <recommendedName>
        <fullName evidence="11">Zinc metalloprotease</fullName>
        <ecNumber evidence="11">3.4.24.-</ecNumber>
    </recommendedName>
</protein>
<dbReference type="NCBIfam" id="TIGR00054">
    <property type="entry name" value="RIP metalloprotease RseP"/>
    <property type="match status" value="1"/>
</dbReference>
<proteinExistence type="inferred from homology"/>
<dbReference type="CDD" id="cd06163">
    <property type="entry name" value="S2P-M50_PDZ_RseP-like"/>
    <property type="match status" value="2"/>
</dbReference>
<dbReference type="InterPro" id="IPR004387">
    <property type="entry name" value="Pept_M50_Zn"/>
</dbReference>
<evidence type="ECO:0000256" key="2">
    <source>
        <dbReference type="ARBA" id="ARBA00004141"/>
    </source>
</evidence>
<dbReference type="EMBL" id="VBRY01000006">
    <property type="protein sequence ID" value="TLS67266.1"/>
    <property type="molecule type" value="Genomic_DNA"/>
</dbReference>
<dbReference type="AlphaFoldDB" id="A0A5R9GLB3"/>
<evidence type="ECO:0000256" key="7">
    <source>
        <dbReference type="ARBA" id="ARBA00022833"/>
    </source>
</evidence>
<dbReference type="OrthoDB" id="5287739at2"/>
<evidence type="ECO:0000256" key="5">
    <source>
        <dbReference type="ARBA" id="ARBA00022692"/>
    </source>
</evidence>
<evidence type="ECO:0000256" key="6">
    <source>
        <dbReference type="ARBA" id="ARBA00022801"/>
    </source>
</evidence>
<evidence type="ECO:0000256" key="3">
    <source>
        <dbReference type="ARBA" id="ARBA00007931"/>
    </source>
</evidence>
<keyword evidence="11" id="KW-0479">Metal-binding</keyword>
<dbReference type="InterPro" id="IPR036034">
    <property type="entry name" value="PDZ_sf"/>
</dbReference>
<dbReference type="EC" id="3.4.24.-" evidence="11"/>
<evidence type="ECO:0000256" key="8">
    <source>
        <dbReference type="ARBA" id="ARBA00022989"/>
    </source>
</evidence>
<dbReference type="Proteomes" id="UP000306585">
    <property type="component" value="Unassembled WGS sequence"/>
</dbReference>
<evidence type="ECO:0000259" key="12">
    <source>
        <dbReference type="PROSITE" id="PS50106"/>
    </source>
</evidence>
<sequence length="452" mass="49411">MMEILHSSLAFIVAIALLIAVHEYGHYTVARRLGIRVEKFSVGFGPALFSWRSRDGEVQYVIAAIPLGGYVKMLGENPDEQGAEQQAKLTEEERARAFHLQPVWKRAAVAFAGPALNFVFAIFAYMLVGWLGQSVLPTIVGHVTPASIAEQAGLQPGDRVLTVDGTPVHSWQQMEEQLKHEIGKHFSLTISRDERPVSVEMTLPEQEKDPLLLNVADSVAGFNPGLTIRVDEVIGGSPAERAGLQSGDIIRQINDWPVANVNQFIEQIRSSAGHEVAVVVQRGETLLQLHVLPVSDEQNQVRIGVRLASQAQQEAEIYRMGPVDGFVYGFTRTWDMTVMTLSVFGKMVTAAISPDNLGGPIAIAQLAGKTADLGLVYFIGFLALISVNLGVLNLLPVPILDGGMLVYLALEKVRGKALPPRFLEITQMIGLVLIVGLMVFAFYNDISRLFRG</sequence>
<comment type="cofactor">
    <cofactor evidence="1 11">
        <name>Zn(2+)</name>
        <dbReference type="ChEBI" id="CHEBI:29105"/>
    </cofactor>
</comment>
<feature type="domain" description="PDZ" evidence="12">
    <location>
        <begin position="200"/>
        <end position="295"/>
    </location>
</feature>
<dbReference type="GO" id="GO:0004222">
    <property type="term" value="F:metalloendopeptidase activity"/>
    <property type="evidence" value="ECO:0007669"/>
    <property type="project" value="InterPro"/>
</dbReference>
<evidence type="ECO:0000256" key="4">
    <source>
        <dbReference type="ARBA" id="ARBA00022670"/>
    </source>
</evidence>
<comment type="subcellular location">
    <subcellularLocation>
        <location evidence="2">Membrane</location>
        <topology evidence="2">Multi-pass membrane protein</topology>
    </subcellularLocation>
</comment>
<keyword evidence="14" id="KW-1185">Reference proteome</keyword>
<dbReference type="GO" id="GO:0046872">
    <property type="term" value="F:metal ion binding"/>
    <property type="evidence" value="ECO:0007669"/>
    <property type="project" value="UniProtKB-KW"/>
</dbReference>
<dbReference type="PANTHER" id="PTHR42837">
    <property type="entry name" value="REGULATOR OF SIGMA-E PROTEASE RSEP"/>
    <property type="match status" value="1"/>
</dbReference>
<keyword evidence="10 11" id="KW-0472">Membrane</keyword>
<accession>A0A5R9GLB3</accession>
<keyword evidence="5 11" id="KW-0812">Transmembrane</keyword>
<dbReference type="SUPFAM" id="SSF50156">
    <property type="entry name" value="PDZ domain-like"/>
    <property type="match status" value="2"/>
</dbReference>
<dbReference type="SMART" id="SM00228">
    <property type="entry name" value="PDZ"/>
    <property type="match status" value="2"/>
</dbReference>
<keyword evidence="9 11" id="KW-0482">Metalloprotease</keyword>
<keyword evidence="8 11" id="KW-1133">Transmembrane helix</keyword>
<keyword evidence="6 11" id="KW-0378">Hydrolase</keyword>
<evidence type="ECO:0000256" key="1">
    <source>
        <dbReference type="ARBA" id="ARBA00001947"/>
    </source>
</evidence>
<gene>
    <name evidence="13" type="primary">rseP</name>
    <name evidence="13" type="ORF">FEF65_07475</name>
</gene>
<dbReference type="Pfam" id="PF17820">
    <property type="entry name" value="PDZ_6"/>
    <property type="match status" value="2"/>
</dbReference>
<evidence type="ECO:0000256" key="9">
    <source>
        <dbReference type="ARBA" id="ARBA00023049"/>
    </source>
</evidence>
<comment type="caution">
    <text evidence="13">The sequence shown here is derived from an EMBL/GenBank/DDBJ whole genome shotgun (WGS) entry which is preliminary data.</text>
</comment>
<dbReference type="GO" id="GO:0016020">
    <property type="term" value="C:membrane"/>
    <property type="evidence" value="ECO:0007669"/>
    <property type="project" value="UniProtKB-SubCell"/>
</dbReference>
<dbReference type="RefSeq" id="WP_138239182.1">
    <property type="nucleotide sequence ID" value="NZ_VBRY01000006.1"/>
</dbReference>
<evidence type="ECO:0000313" key="14">
    <source>
        <dbReference type="Proteomes" id="UP000306585"/>
    </source>
</evidence>
<feature type="transmembrane region" description="Helical" evidence="11">
    <location>
        <begin position="107"/>
        <end position="128"/>
    </location>
</feature>
<evidence type="ECO:0000256" key="10">
    <source>
        <dbReference type="ARBA" id="ARBA00023136"/>
    </source>
</evidence>
<keyword evidence="4 13" id="KW-0645">Protease</keyword>
<dbReference type="CDD" id="cd23081">
    <property type="entry name" value="cpPDZ_EcRseP-like"/>
    <property type="match status" value="1"/>
</dbReference>
<evidence type="ECO:0000256" key="11">
    <source>
        <dbReference type="RuleBase" id="RU362031"/>
    </source>
</evidence>
<dbReference type="InterPro" id="IPR041489">
    <property type="entry name" value="PDZ_6"/>
</dbReference>
<dbReference type="PROSITE" id="PS50106">
    <property type="entry name" value="PDZ"/>
    <property type="match status" value="2"/>
</dbReference>
<comment type="similarity">
    <text evidence="3 11">Belongs to the peptidase M50B family.</text>
</comment>
<feature type="domain" description="PDZ" evidence="12">
    <location>
        <begin position="129"/>
        <end position="168"/>
    </location>
</feature>
<dbReference type="GO" id="GO:0006508">
    <property type="term" value="P:proteolysis"/>
    <property type="evidence" value="ECO:0007669"/>
    <property type="project" value="UniProtKB-KW"/>
</dbReference>